<dbReference type="EMBL" id="CM000362">
    <property type="protein sequence ID" value="EDX07641.1"/>
    <property type="molecule type" value="Genomic_DNA"/>
</dbReference>
<dbReference type="OMA" id="WIPYPIS"/>
<feature type="transmembrane region" description="Helical" evidence="2">
    <location>
        <begin position="160"/>
        <end position="182"/>
    </location>
</feature>
<dbReference type="HOGENOM" id="CLU_1455900_0_0_1"/>
<evidence type="ECO:0000313" key="4">
    <source>
        <dbReference type="Proteomes" id="UP000000304"/>
    </source>
</evidence>
<protein>
    <submittedName>
        <fullName evidence="3">GD25402</fullName>
    </submittedName>
</protein>
<accession>B4QCB7</accession>
<reference evidence="3 4" key="1">
    <citation type="journal article" date="2007" name="Nature">
        <title>Evolution of genes and genomes on the Drosophila phylogeny.</title>
        <authorList>
            <consortium name="Drosophila 12 Genomes Consortium"/>
            <person name="Clark A.G."/>
            <person name="Eisen M.B."/>
            <person name="Smith D.R."/>
            <person name="Bergman C.M."/>
            <person name="Oliver B."/>
            <person name="Markow T.A."/>
            <person name="Kaufman T.C."/>
            <person name="Kellis M."/>
            <person name="Gelbart W."/>
            <person name="Iyer V.N."/>
            <person name="Pollard D.A."/>
            <person name="Sackton T.B."/>
            <person name="Larracuente A.M."/>
            <person name="Singh N.D."/>
            <person name="Abad J.P."/>
            <person name="Abt D.N."/>
            <person name="Adryan B."/>
            <person name="Aguade M."/>
            <person name="Akashi H."/>
            <person name="Anderson W.W."/>
            <person name="Aquadro C.F."/>
            <person name="Ardell D.H."/>
            <person name="Arguello R."/>
            <person name="Artieri C.G."/>
            <person name="Barbash D.A."/>
            <person name="Barker D."/>
            <person name="Barsanti P."/>
            <person name="Batterham P."/>
            <person name="Batzoglou S."/>
            <person name="Begun D."/>
            <person name="Bhutkar A."/>
            <person name="Blanco E."/>
            <person name="Bosak S.A."/>
            <person name="Bradley R.K."/>
            <person name="Brand A.D."/>
            <person name="Brent M.R."/>
            <person name="Brooks A.N."/>
            <person name="Brown R.H."/>
            <person name="Butlin R.K."/>
            <person name="Caggese C."/>
            <person name="Calvi B.R."/>
            <person name="Bernardo de Carvalho A."/>
            <person name="Caspi A."/>
            <person name="Castrezana S."/>
            <person name="Celniker S.E."/>
            <person name="Chang J.L."/>
            <person name="Chapple C."/>
            <person name="Chatterji S."/>
            <person name="Chinwalla A."/>
            <person name="Civetta A."/>
            <person name="Clifton S.W."/>
            <person name="Comeron J.M."/>
            <person name="Costello J.C."/>
            <person name="Coyne J.A."/>
            <person name="Daub J."/>
            <person name="David R.G."/>
            <person name="Delcher A.L."/>
            <person name="Delehaunty K."/>
            <person name="Do C.B."/>
            <person name="Ebling H."/>
            <person name="Edwards K."/>
            <person name="Eickbush T."/>
            <person name="Evans J.D."/>
            <person name="Filipski A."/>
            <person name="Findeiss S."/>
            <person name="Freyhult E."/>
            <person name="Fulton L."/>
            <person name="Fulton R."/>
            <person name="Garcia A.C."/>
            <person name="Gardiner A."/>
            <person name="Garfield D.A."/>
            <person name="Garvin B.E."/>
            <person name="Gibson G."/>
            <person name="Gilbert D."/>
            <person name="Gnerre S."/>
            <person name="Godfrey J."/>
            <person name="Good R."/>
            <person name="Gotea V."/>
            <person name="Gravely B."/>
            <person name="Greenberg A.J."/>
            <person name="Griffiths-Jones S."/>
            <person name="Gross S."/>
            <person name="Guigo R."/>
            <person name="Gustafson E.A."/>
            <person name="Haerty W."/>
            <person name="Hahn M.W."/>
            <person name="Halligan D.L."/>
            <person name="Halpern A.L."/>
            <person name="Halter G.M."/>
            <person name="Han M.V."/>
            <person name="Heger A."/>
            <person name="Hillier L."/>
            <person name="Hinrichs A.S."/>
            <person name="Holmes I."/>
            <person name="Hoskins R.A."/>
            <person name="Hubisz M.J."/>
            <person name="Hultmark D."/>
            <person name="Huntley M.A."/>
            <person name="Jaffe D.B."/>
            <person name="Jagadeeshan S."/>
            <person name="Jeck W.R."/>
            <person name="Johnson J."/>
            <person name="Jones C.D."/>
            <person name="Jordan W.C."/>
            <person name="Karpen G.H."/>
            <person name="Kataoka E."/>
            <person name="Keightley P.D."/>
            <person name="Kheradpour P."/>
            <person name="Kirkness E.F."/>
            <person name="Koerich L.B."/>
            <person name="Kristiansen K."/>
            <person name="Kudrna D."/>
            <person name="Kulathinal R.J."/>
            <person name="Kumar S."/>
            <person name="Kwok R."/>
            <person name="Lander E."/>
            <person name="Langley C.H."/>
            <person name="Lapoint R."/>
            <person name="Lazzaro B.P."/>
            <person name="Lee S.J."/>
            <person name="Levesque L."/>
            <person name="Li R."/>
            <person name="Lin C.F."/>
            <person name="Lin M.F."/>
            <person name="Lindblad-Toh K."/>
            <person name="Llopart A."/>
            <person name="Long M."/>
            <person name="Low L."/>
            <person name="Lozovsky E."/>
            <person name="Lu J."/>
            <person name="Luo M."/>
            <person name="Machado C.A."/>
            <person name="Makalowski W."/>
            <person name="Marzo M."/>
            <person name="Matsuda M."/>
            <person name="Matzkin L."/>
            <person name="McAllister B."/>
            <person name="McBride C.S."/>
            <person name="McKernan B."/>
            <person name="McKernan K."/>
            <person name="Mendez-Lago M."/>
            <person name="Minx P."/>
            <person name="Mollenhauer M.U."/>
            <person name="Montooth K."/>
            <person name="Mount S.M."/>
            <person name="Mu X."/>
            <person name="Myers E."/>
            <person name="Negre B."/>
            <person name="Newfeld S."/>
            <person name="Nielsen R."/>
            <person name="Noor M.A."/>
            <person name="O'Grady P."/>
            <person name="Pachter L."/>
            <person name="Papaceit M."/>
            <person name="Parisi M.J."/>
            <person name="Parisi M."/>
            <person name="Parts L."/>
            <person name="Pedersen J.S."/>
            <person name="Pesole G."/>
            <person name="Phillippy A.M."/>
            <person name="Ponting C.P."/>
            <person name="Pop M."/>
            <person name="Porcelli D."/>
            <person name="Powell J.R."/>
            <person name="Prohaska S."/>
            <person name="Pruitt K."/>
            <person name="Puig M."/>
            <person name="Quesneville H."/>
            <person name="Ram K.R."/>
            <person name="Rand D."/>
            <person name="Rasmussen M.D."/>
            <person name="Reed L.K."/>
            <person name="Reenan R."/>
            <person name="Reily A."/>
            <person name="Remington K.A."/>
            <person name="Rieger T.T."/>
            <person name="Ritchie M.G."/>
            <person name="Robin C."/>
            <person name="Rogers Y.H."/>
            <person name="Rohde C."/>
            <person name="Rozas J."/>
            <person name="Rubenfield M.J."/>
            <person name="Ruiz A."/>
            <person name="Russo S."/>
            <person name="Salzberg S.L."/>
            <person name="Sanchez-Gracia A."/>
            <person name="Saranga D.J."/>
            <person name="Sato H."/>
            <person name="Schaeffer S.W."/>
            <person name="Schatz M.C."/>
            <person name="Schlenke T."/>
            <person name="Schwartz R."/>
            <person name="Segarra C."/>
            <person name="Singh R.S."/>
            <person name="Sirot L."/>
            <person name="Sirota M."/>
            <person name="Sisneros N.B."/>
            <person name="Smith C.D."/>
            <person name="Smith T.F."/>
            <person name="Spieth J."/>
            <person name="Stage D.E."/>
            <person name="Stark A."/>
            <person name="Stephan W."/>
            <person name="Strausberg R.L."/>
            <person name="Strempel S."/>
            <person name="Sturgill D."/>
            <person name="Sutton G."/>
            <person name="Sutton G.G."/>
            <person name="Tao W."/>
            <person name="Teichmann S."/>
            <person name="Tobari Y.N."/>
            <person name="Tomimura Y."/>
            <person name="Tsolas J.M."/>
            <person name="Valente V.L."/>
            <person name="Venter E."/>
            <person name="Venter J.C."/>
            <person name="Vicario S."/>
            <person name="Vieira F.G."/>
            <person name="Vilella A.J."/>
            <person name="Villasante A."/>
            <person name="Walenz B."/>
            <person name="Wang J."/>
            <person name="Wasserman M."/>
            <person name="Watts T."/>
            <person name="Wilson D."/>
            <person name="Wilson R.K."/>
            <person name="Wing R.A."/>
            <person name="Wolfner M.F."/>
            <person name="Wong A."/>
            <person name="Wong G.K."/>
            <person name="Wu C.I."/>
            <person name="Wu G."/>
            <person name="Yamamoto D."/>
            <person name="Yang H.P."/>
            <person name="Yang S.P."/>
            <person name="Yorke J.A."/>
            <person name="Yoshida K."/>
            <person name="Zdobnov E."/>
            <person name="Zhang P."/>
            <person name="Zhang Y."/>
            <person name="Zimin A.V."/>
            <person name="Baldwin J."/>
            <person name="Abdouelleil A."/>
            <person name="Abdulkadir J."/>
            <person name="Abebe A."/>
            <person name="Abera B."/>
            <person name="Abreu J."/>
            <person name="Acer S.C."/>
            <person name="Aftuck L."/>
            <person name="Alexander A."/>
            <person name="An P."/>
            <person name="Anderson E."/>
            <person name="Anderson S."/>
            <person name="Arachi H."/>
            <person name="Azer M."/>
            <person name="Bachantsang P."/>
            <person name="Barry A."/>
            <person name="Bayul T."/>
            <person name="Berlin A."/>
            <person name="Bessette D."/>
            <person name="Bloom T."/>
            <person name="Blye J."/>
            <person name="Boguslavskiy L."/>
            <person name="Bonnet C."/>
            <person name="Boukhgalter B."/>
            <person name="Bourzgui I."/>
            <person name="Brown A."/>
            <person name="Cahill P."/>
            <person name="Channer S."/>
            <person name="Cheshatsang Y."/>
            <person name="Chuda L."/>
            <person name="Citroen M."/>
            <person name="Collymore A."/>
            <person name="Cooke P."/>
            <person name="Costello M."/>
            <person name="D'Aco K."/>
            <person name="Daza R."/>
            <person name="De Haan G."/>
            <person name="DeGray S."/>
            <person name="DeMaso C."/>
            <person name="Dhargay N."/>
            <person name="Dooley K."/>
            <person name="Dooley E."/>
            <person name="Doricent M."/>
            <person name="Dorje P."/>
            <person name="Dorjee K."/>
            <person name="Dupes A."/>
            <person name="Elong R."/>
            <person name="Falk J."/>
            <person name="Farina A."/>
            <person name="Faro S."/>
            <person name="Ferguson D."/>
            <person name="Fisher S."/>
            <person name="Foley C.D."/>
            <person name="Franke A."/>
            <person name="Friedrich D."/>
            <person name="Gadbois L."/>
            <person name="Gearin G."/>
            <person name="Gearin C.R."/>
            <person name="Giannoukos G."/>
            <person name="Goode T."/>
            <person name="Graham J."/>
            <person name="Grandbois E."/>
            <person name="Grewal S."/>
            <person name="Gyaltsen K."/>
            <person name="Hafez N."/>
            <person name="Hagos B."/>
            <person name="Hall J."/>
            <person name="Henson C."/>
            <person name="Hollinger A."/>
            <person name="Honan T."/>
            <person name="Huard M.D."/>
            <person name="Hughes L."/>
            <person name="Hurhula B."/>
            <person name="Husby M.E."/>
            <person name="Kamat A."/>
            <person name="Kanga B."/>
            <person name="Kashin S."/>
            <person name="Khazanovich D."/>
            <person name="Kisner P."/>
            <person name="Lance K."/>
            <person name="Lara M."/>
            <person name="Lee W."/>
            <person name="Lennon N."/>
            <person name="Letendre F."/>
            <person name="LeVine R."/>
            <person name="Lipovsky A."/>
            <person name="Liu X."/>
            <person name="Liu J."/>
            <person name="Liu S."/>
            <person name="Lokyitsang T."/>
            <person name="Lokyitsang Y."/>
            <person name="Lubonja R."/>
            <person name="Lui A."/>
            <person name="MacDonald P."/>
            <person name="Magnisalis V."/>
            <person name="Maru K."/>
            <person name="Matthews C."/>
            <person name="McCusker W."/>
            <person name="McDonough S."/>
            <person name="Mehta T."/>
            <person name="Meldrim J."/>
            <person name="Meneus L."/>
            <person name="Mihai O."/>
            <person name="Mihalev A."/>
            <person name="Mihova T."/>
            <person name="Mittelman R."/>
            <person name="Mlenga V."/>
            <person name="Montmayeur A."/>
            <person name="Mulrain L."/>
            <person name="Navidi A."/>
            <person name="Naylor J."/>
            <person name="Negash T."/>
            <person name="Nguyen T."/>
            <person name="Nguyen N."/>
            <person name="Nicol R."/>
            <person name="Norbu C."/>
            <person name="Norbu N."/>
            <person name="Novod N."/>
            <person name="O'Neill B."/>
            <person name="Osman S."/>
            <person name="Markiewicz E."/>
            <person name="Oyono O.L."/>
            <person name="Patti C."/>
            <person name="Phunkhang P."/>
            <person name="Pierre F."/>
            <person name="Priest M."/>
            <person name="Raghuraman S."/>
            <person name="Rege F."/>
            <person name="Reyes R."/>
            <person name="Rise C."/>
            <person name="Rogov P."/>
            <person name="Ross K."/>
            <person name="Ryan E."/>
            <person name="Settipalli S."/>
            <person name="Shea T."/>
            <person name="Sherpa N."/>
            <person name="Shi L."/>
            <person name="Shih D."/>
            <person name="Sparrow T."/>
            <person name="Spaulding J."/>
            <person name="Stalker J."/>
            <person name="Stange-Thomann N."/>
            <person name="Stavropoulos S."/>
            <person name="Stone C."/>
            <person name="Strader C."/>
            <person name="Tesfaye S."/>
            <person name="Thomson T."/>
            <person name="Thoulutsang Y."/>
            <person name="Thoulutsang D."/>
            <person name="Topham K."/>
            <person name="Topping I."/>
            <person name="Tsamla T."/>
            <person name="Vassiliev H."/>
            <person name="Vo A."/>
            <person name="Wangchuk T."/>
            <person name="Wangdi T."/>
            <person name="Weiand M."/>
            <person name="Wilkinson J."/>
            <person name="Wilson A."/>
            <person name="Yadav S."/>
            <person name="Young G."/>
            <person name="Yu Q."/>
            <person name="Zembek L."/>
            <person name="Zhong D."/>
            <person name="Zimmer A."/>
            <person name="Zwirko Z."/>
            <person name="Jaffe D.B."/>
            <person name="Alvarez P."/>
            <person name="Brockman W."/>
            <person name="Butler J."/>
            <person name="Chin C."/>
            <person name="Gnerre S."/>
            <person name="Grabherr M."/>
            <person name="Kleber M."/>
            <person name="Mauceli E."/>
            <person name="MacCallum I."/>
        </authorList>
    </citation>
    <scope>NUCLEOTIDE SEQUENCE [LARGE SCALE GENOMIC DNA]</scope>
    <source>
        <strain evidence="4">white501</strain>
    </source>
</reference>
<evidence type="ECO:0000256" key="1">
    <source>
        <dbReference type="SAM" id="MobiDB-lite"/>
    </source>
</evidence>
<keyword evidence="2" id="KW-0812">Transmembrane</keyword>
<dbReference type="AlphaFoldDB" id="B4QCB7"/>
<feature type="region of interest" description="Disordered" evidence="1">
    <location>
        <begin position="90"/>
        <end position="111"/>
    </location>
</feature>
<keyword evidence="2" id="KW-0472">Membrane</keyword>
<sequence length="187" mass="20403">MSDFNGPFGGGPTADQPITGRSPGREMADGLMQMTGTGQRNYWCRYNNKTPLGTPSDCQWIAGSASSMMPPDLPDRSGWVGLNKCQRRAAESAKQNKTAKKATETGNPLPREEETDLTDLIVSMQQKCETPFWIPYPISQFSALSSQFSTVPIYPTPNSLFLVLLLLLLLLLAPSPSPSCFVGSRRA</sequence>
<dbReference type="Proteomes" id="UP000000304">
    <property type="component" value="Chromosome 2R"/>
</dbReference>
<evidence type="ECO:0000256" key="2">
    <source>
        <dbReference type="SAM" id="Phobius"/>
    </source>
</evidence>
<proteinExistence type="predicted"/>
<gene>
    <name evidence="3" type="primary">Dsim\GD25402</name>
    <name evidence="3" type="ORF">Dsim_GD25402</name>
</gene>
<feature type="region of interest" description="Disordered" evidence="1">
    <location>
        <begin position="1"/>
        <end position="29"/>
    </location>
</feature>
<keyword evidence="4" id="KW-1185">Reference proteome</keyword>
<keyword evidence="2" id="KW-1133">Transmembrane helix</keyword>
<name>B4QCB7_DROSI</name>
<evidence type="ECO:0000313" key="3">
    <source>
        <dbReference type="EMBL" id="EDX07641.1"/>
    </source>
</evidence>
<organism evidence="3 4">
    <name type="scientific">Drosophila simulans</name>
    <name type="common">Fruit fly</name>
    <dbReference type="NCBI Taxonomy" id="7240"/>
    <lineage>
        <taxon>Eukaryota</taxon>
        <taxon>Metazoa</taxon>
        <taxon>Ecdysozoa</taxon>
        <taxon>Arthropoda</taxon>
        <taxon>Hexapoda</taxon>
        <taxon>Insecta</taxon>
        <taxon>Pterygota</taxon>
        <taxon>Neoptera</taxon>
        <taxon>Endopterygota</taxon>
        <taxon>Diptera</taxon>
        <taxon>Brachycera</taxon>
        <taxon>Muscomorpha</taxon>
        <taxon>Ephydroidea</taxon>
        <taxon>Drosophilidae</taxon>
        <taxon>Drosophila</taxon>
        <taxon>Sophophora</taxon>
    </lineage>
</organism>